<accession>A0AAD9NPN4</accession>
<gene>
    <name evidence="3" type="ORF">NP493_775g01001</name>
</gene>
<evidence type="ECO:0000313" key="4">
    <source>
        <dbReference type="Proteomes" id="UP001209878"/>
    </source>
</evidence>
<keyword evidence="4" id="KW-1185">Reference proteome</keyword>
<keyword evidence="2" id="KW-0677">Repeat</keyword>
<name>A0AAD9NPN4_RIDPI</name>
<proteinExistence type="predicted"/>
<dbReference type="Pfam" id="PF01344">
    <property type="entry name" value="Kelch_1"/>
    <property type="match status" value="1"/>
</dbReference>
<keyword evidence="1" id="KW-0880">Kelch repeat</keyword>
<comment type="caution">
    <text evidence="3">The sequence shown here is derived from an EMBL/GenBank/DDBJ whole genome shotgun (WGS) entry which is preliminary data.</text>
</comment>
<reference evidence="3" key="1">
    <citation type="journal article" date="2023" name="Mol. Biol. Evol.">
        <title>Third-Generation Sequencing Reveals the Adaptive Role of the Epigenome in Three Deep-Sea Polychaetes.</title>
        <authorList>
            <person name="Perez M."/>
            <person name="Aroh O."/>
            <person name="Sun Y."/>
            <person name="Lan Y."/>
            <person name="Juniper S.K."/>
            <person name="Young C.R."/>
            <person name="Angers B."/>
            <person name="Qian P.Y."/>
        </authorList>
    </citation>
    <scope>NUCLEOTIDE SEQUENCE</scope>
    <source>
        <strain evidence="3">R07B-5</strain>
    </source>
</reference>
<protein>
    <submittedName>
        <fullName evidence="3">Uncharacterized protein</fullName>
    </submittedName>
</protein>
<dbReference type="PANTHER" id="PTHR45632">
    <property type="entry name" value="LD33804P"/>
    <property type="match status" value="1"/>
</dbReference>
<dbReference type="SUPFAM" id="SSF117281">
    <property type="entry name" value="Kelch motif"/>
    <property type="match status" value="1"/>
</dbReference>
<dbReference type="AlphaFoldDB" id="A0AAD9NPN4"/>
<dbReference type="InterPro" id="IPR015915">
    <property type="entry name" value="Kelch-typ_b-propeller"/>
</dbReference>
<evidence type="ECO:0000256" key="1">
    <source>
        <dbReference type="ARBA" id="ARBA00022441"/>
    </source>
</evidence>
<sequence length="158" mass="17346">MDQCWLYHLATKKWEAMPPLFTARRYHRSVSLGDGVYVVGGMDAANNDTPEVCSFGAAVSLNNCIYLVGGDNRTCLKYAPASDSWTRLSRPKLNHGTAPAAVWRGSILLAGGVRSGKEDLSSVIEQFDPATDTWSVYNTTLKAPLWCHSLFNVDLYGV</sequence>
<evidence type="ECO:0000256" key="2">
    <source>
        <dbReference type="ARBA" id="ARBA00022737"/>
    </source>
</evidence>
<dbReference type="Gene3D" id="2.120.10.80">
    <property type="entry name" value="Kelch-type beta propeller"/>
    <property type="match status" value="1"/>
</dbReference>
<organism evidence="3 4">
    <name type="scientific">Ridgeia piscesae</name>
    <name type="common">Tubeworm</name>
    <dbReference type="NCBI Taxonomy" id="27915"/>
    <lineage>
        <taxon>Eukaryota</taxon>
        <taxon>Metazoa</taxon>
        <taxon>Spiralia</taxon>
        <taxon>Lophotrochozoa</taxon>
        <taxon>Annelida</taxon>
        <taxon>Polychaeta</taxon>
        <taxon>Sedentaria</taxon>
        <taxon>Canalipalpata</taxon>
        <taxon>Sabellida</taxon>
        <taxon>Siboglinidae</taxon>
        <taxon>Ridgeia</taxon>
    </lineage>
</organism>
<evidence type="ECO:0000313" key="3">
    <source>
        <dbReference type="EMBL" id="KAK2174819.1"/>
    </source>
</evidence>
<dbReference type="Proteomes" id="UP001209878">
    <property type="component" value="Unassembled WGS sequence"/>
</dbReference>
<dbReference type="PANTHER" id="PTHR45632:SF3">
    <property type="entry name" value="KELCH-LIKE PROTEIN 32"/>
    <property type="match status" value="1"/>
</dbReference>
<dbReference type="EMBL" id="JAODUO010000774">
    <property type="protein sequence ID" value="KAK2174819.1"/>
    <property type="molecule type" value="Genomic_DNA"/>
</dbReference>
<dbReference type="InterPro" id="IPR006652">
    <property type="entry name" value="Kelch_1"/>
</dbReference>